<comment type="caution">
    <text evidence="2">The sequence shown here is derived from an EMBL/GenBank/DDBJ whole genome shotgun (WGS) entry which is preliminary data.</text>
</comment>
<dbReference type="EMBL" id="SPHZ02000007">
    <property type="protein sequence ID" value="KAF0905527.1"/>
    <property type="molecule type" value="Genomic_DNA"/>
</dbReference>
<protein>
    <submittedName>
        <fullName evidence="2">Uncharacterized protein</fullName>
    </submittedName>
</protein>
<evidence type="ECO:0000313" key="2">
    <source>
        <dbReference type="EMBL" id="KAF0905527.1"/>
    </source>
</evidence>
<dbReference type="OrthoDB" id="719996at2759"/>
<organism evidence="2 3">
    <name type="scientific">Oryza meyeriana var. granulata</name>
    <dbReference type="NCBI Taxonomy" id="110450"/>
    <lineage>
        <taxon>Eukaryota</taxon>
        <taxon>Viridiplantae</taxon>
        <taxon>Streptophyta</taxon>
        <taxon>Embryophyta</taxon>
        <taxon>Tracheophyta</taxon>
        <taxon>Spermatophyta</taxon>
        <taxon>Magnoliopsida</taxon>
        <taxon>Liliopsida</taxon>
        <taxon>Poales</taxon>
        <taxon>Poaceae</taxon>
        <taxon>BOP clade</taxon>
        <taxon>Oryzoideae</taxon>
        <taxon>Oryzeae</taxon>
        <taxon>Oryzinae</taxon>
        <taxon>Oryza</taxon>
        <taxon>Oryza meyeriana</taxon>
    </lineage>
</organism>
<proteinExistence type="predicted"/>
<keyword evidence="3" id="KW-1185">Reference proteome</keyword>
<dbReference type="AlphaFoldDB" id="A0A6G1CZM7"/>
<evidence type="ECO:0000313" key="3">
    <source>
        <dbReference type="Proteomes" id="UP000479710"/>
    </source>
</evidence>
<sequence>MTQDKGVASPDDQDHKEMTGDAPPPDAEEDEAAVTLAAGRVTSTDADNQDLVVRGLFKQIEPPLLQMPLRPTEQLLPTPTENTDARIVRRSPRLAKKVTASVPITLRAQINLCRHLGIVPADGALTERALADYKAMFDTSLLPAAIEALTLLFGLNNPQLQGRDEALAKMLGPMSPDDTLCSLGGQGRLGYWTMTQDPSSGWKTCSEMCIRDRYWTMTQDPSSGWKTCSDHKPPCPPLQASTLFL</sequence>
<accession>A0A6G1CZM7</accession>
<gene>
    <name evidence="2" type="ORF">E2562_007324</name>
</gene>
<name>A0A6G1CZM7_9ORYZ</name>
<feature type="region of interest" description="Disordered" evidence="1">
    <location>
        <begin position="1"/>
        <end position="31"/>
    </location>
</feature>
<dbReference type="Proteomes" id="UP000479710">
    <property type="component" value="Unassembled WGS sequence"/>
</dbReference>
<evidence type="ECO:0000256" key="1">
    <source>
        <dbReference type="SAM" id="MobiDB-lite"/>
    </source>
</evidence>
<reference evidence="2 3" key="1">
    <citation type="submission" date="2019-11" db="EMBL/GenBank/DDBJ databases">
        <title>Whole genome sequence of Oryza granulata.</title>
        <authorList>
            <person name="Li W."/>
        </authorList>
    </citation>
    <scope>NUCLEOTIDE SEQUENCE [LARGE SCALE GENOMIC DNA]</scope>
    <source>
        <strain evidence="3">cv. Menghai</strain>
        <tissue evidence="2">Leaf</tissue>
    </source>
</reference>